<dbReference type="InterPro" id="IPR013751">
    <property type="entry name" value="ACP_syn_III_N"/>
</dbReference>
<dbReference type="SUPFAM" id="SSF53901">
    <property type="entry name" value="Thiolase-like"/>
    <property type="match status" value="1"/>
</dbReference>
<evidence type="ECO:0000313" key="8">
    <source>
        <dbReference type="Proteomes" id="UP000441711"/>
    </source>
</evidence>
<comment type="caution">
    <text evidence="5">The sequence shown here is derived from an EMBL/GenBank/DDBJ whole genome shotgun (WGS) entry which is preliminary data.</text>
</comment>
<dbReference type="Proteomes" id="UP000438773">
    <property type="component" value="Unassembled WGS sequence"/>
</dbReference>
<dbReference type="GO" id="GO:0006633">
    <property type="term" value="P:fatty acid biosynthetic process"/>
    <property type="evidence" value="ECO:0007669"/>
    <property type="project" value="InterPro"/>
</dbReference>
<keyword evidence="2" id="KW-0012">Acyltransferase</keyword>
<evidence type="ECO:0000313" key="6">
    <source>
        <dbReference type="EMBL" id="KAB4124787.1"/>
    </source>
</evidence>
<reference evidence="7 8" key="1">
    <citation type="journal article" date="2019" name="Nat. Med.">
        <title>A library of human gut bacterial isolates paired with longitudinal multiomics data enables mechanistic microbiome research.</title>
        <authorList>
            <person name="Poyet M."/>
            <person name="Groussin M."/>
            <person name="Gibbons S.M."/>
            <person name="Avila-Pacheco J."/>
            <person name="Jiang X."/>
            <person name="Kearney S.M."/>
            <person name="Perrotta A.R."/>
            <person name="Berdy B."/>
            <person name="Zhao S."/>
            <person name="Lieberman T.D."/>
            <person name="Swanson P.K."/>
            <person name="Smith M."/>
            <person name="Roesemann S."/>
            <person name="Alexander J.E."/>
            <person name="Rich S.A."/>
            <person name="Livny J."/>
            <person name="Vlamakis H."/>
            <person name="Clish C."/>
            <person name="Bullock K."/>
            <person name="Deik A."/>
            <person name="Scott J."/>
            <person name="Pierce K.A."/>
            <person name="Xavier R.J."/>
            <person name="Alm E.J."/>
        </authorList>
    </citation>
    <scope>NUCLEOTIDE SEQUENCE [LARGE SCALE GENOMIC DNA]</scope>
    <source>
        <strain evidence="5 8">BIOML-A36</strain>
        <strain evidence="6 7">BIOML-A37</strain>
    </source>
</reference>
<dbReference type="InterPro" id="IPR016039">
    <property type="entry name" value="Thiolase-like"/>
</dbReference>
<dbReference type="PANTHER" id="PTHR34069:SF3">
    <property type="entry name" value="ACYL-COA:ACYL-COA ALKYLTRANSFERASE"/>
    <property type="match status" value="1"/>
</dbReference>
<dbReference type="AlphaFoldDB" id="A0A6I0JI77"/>
<evidence type="ECO:0000259" key="3">
    <source>
        <dbReference type="Pfam" id="PF08541"/>
    </source>
</evidence>
<dbReference type="Pfam" id="PF08541">
    <property type="entry name" value="ACP_syn_III_C"/>
    <property type="match status" value="1"/>
</dbReference>
<dbReference type="Proteomes" id="UP000441711">
    <property type="component" value="Unassembled WGS sequence"/>
</dbReference>
<dbReference type="EMBL" id="WCUQ01000005">
    <property type="protein sequence ID" value="KAB4124787.1"/>
    <property type="molecule type" value="Genomic_DNA"/>
</dbReference>
<feature type="domain" description="Beta-ketoacyl-[acyl-carrier-protein] synthase III N-terminal" evidence="4">
    <location>
        <begin position="113"/>
        <end position="190"/>
    </location>
</feature>
<proteinExistence type="predicted"/>
<evidence type="ECO:0000313" key="7">
    <source>
        <dbReference type="Proteomes" id="UP000438773"/>
    </source>
</evidence>
<dbReference type="InterPro" id="IPR013747">
    <property type="entry name" value="ACP_syn_III_C"/>
</dbReference>
<sequence>MAFLTIPNVNISGMAVAVPKEIQALGECRSFVPGEAEKVSALTGIIERHIAPEGKVCSDYCVVAAEKLIESLGWEKETVDGLIYVSVSRDYIEPNTANVIQGRLGLPQSCYAIDVPMACTGYCYGLSLAASLLTTGSLKRVLLMVGDTQSKLVSPLDKTLWPLTGDAGTVTALEYKEGAKPMYFHMAGDGKRYEAIIAPSSGVREPTTSASLEDIEIDAGVIRNRTHMAMDGMSVFSFAISTVPKSIVEFCEHFNIEMNSCDYLLLHQANKYIDEKIRKRLKFTAEQTPYSIEHYGNTSSGTIPMTMVSQLADVLLAKPCKLLMCGFGAGLAWSSVYVETDSIKVLPVIEY</sequence>
<accession>A0A6I0JI77</accession>
<dbReference type="CDD" id="cd00830">
    <property type="entry name" value="KAS_III"/>
    <property type="match status" value="1"/>
</dbReference>
<evidence type="ECO:0000259" key="4">
    <source>
        <dbReference type="Pfam" id="PF08545"/>
    </source>
</evidence>
<organism evidence="5 8">
    <name type="scientific">Bacteroides uniformis</name>
    <dbReference type="NCBI Taxonomy" id="820"/>
    <lineage>
        <taxon>Bacteria</taxon>
        <taxon>Pseudomonadati</taxon>
        <taxon>Bacteroidota</taxon>
        <taxon>Bacteroidia</taxon>
        <taxon>Bacteroidales</taxon>
        <taxon>Bacteroidaceae</taxon>
        <taxon>Bacteroides</taxon>
    </lineage>
</organism>
<evidence type="ECO:0000256" key="2">
    <source>
        <dbReference type="ARBA" id="ARBA00023315"/>
    </source>
</evidence>
<name>A0A6I0JI77_BACUN</name>
<keyword evidence="1" id="KW-0808">Transferase</keyword>
<feature type="domain" description="Beta-ketoacyl-[acyl-carrier-protein] synthase III C-terminal" evidence="3">
    <location>
        <begin position="252"/>
        <end position="339"/>
    </location>
</feature>
<dbReference type="RefSeq" id="WP_117713447.1">
    <property type="nucleotide sequence ID" value="NZ_CAXVJK010000014.1"/>
</dbReference>
<dbReference type="Pfam" id="PF08545">
    <property type="entry name" value="ACP_syn_III"/>
    <property type="match status" value="1"/>
</dbReference>
<gene>
    <name evidence="5" type="ORF">GAQ70_10575</name>
    <name evidence="6" type="ORF">GAQ75_09335</name>
</gene>
<protein>
    <submittedName>
        <fullName evidence="5">Ketoacyl-ACP synthase III</fullName>
    </submittedName>
</protein>
<evidence type="ECO:0000313" key="5">
    <source>
        <dbReference type="EMBL" id="KAB4108992.1"/>
    </source>
</evidence>
<dbReference type="GO" id="GO:0004315">
    <property type="term" value="F:3-oxoacyl-[acyl-carrier-protein] synthase activity"/>
    <property type="evidence" value="ECO:0007669"/>
    <property type="project" value="InterPro"/>
</dbReference>
<dbReference type="EMBL" id="WCUP01000007">
    <property type="protein sequence ID" value="KAB4108992.1"/>
    <property type="molecule type" value="Genomic_DNA"/>
</dbReference>
<evidence type="ECO:0000256" key="1">
    <source>
        <dbReference type="ARBA" id="ARBA00022679"/>
    </source>
</evidence>
<dbReference type="GO" id="GO:0044550">
    <property type="term" value="P:secondary metabolite biosynthetic process"/>
    <property type="evidence" value="ECO:0007669"/>
    <property type="project" value="TreeGrafter"/>
</dbReference>
<dbReference type="PANTHER" id="PTHR34069">
    <property type="entry name" value="3-OXOACYL-[ACYL-CARRIER-PROTEIN] SYNTHASE 3"/>
    <property type="match status" value="1"/>
</dbReference>
<dbReference type="Gene3D" id="3.40.47.10">
    <property type="match status" value="1"/>
</dbReference>